<name>A0A836K9V1_LEIEN</name>
<dbReference type="Proteomes" id="UP000674179">
    <property type="component" value="Chromosome 36"/>
</dbReference>
<dbReference type="EMBL" id="JAFHKP010000036">
    <property type="protein sequence ID" value="KAG5465621.1"/>
    <property type="molecule type" value="Genomic_DNA"/>
</dbReference>
<proteinExistence type="predicted"/>
<sequence>MEVAQDDLITVSSLKSRLSELQTLWNTTARGQEEHLPHSSSASTLMVRAATGASYDRDASCVVQLAHCPPRSVAQGPAKPTTPPLASPRSFHRHVPPMFVVLDNEGEDQAFHSPASTSHKLLASVGVSFIPQVPSTPPTGTPRARQRSVATTPLTSSPVRTSQEVVTLPPIRSHFVGTVPATCAHCGAKAARVSVAHCGRCGKRLTAVV</sequence>
<feature type="region of interest" description="Disordered" evidence="1">
    <location>
        <begin position="132"/>
        <end position="162"/>
    </location>
</feature>
<dbReference type="KEGG" id="lenr:94167627"/>
<reference evidence="2 3" key="1">
    <citation type="submission" date="2021-02" db="EMBL/GenBank/DDBJ databases">
        <title>Leishmania (Mundinia) enrietti genome sequencing and assembly.</title>
        <authorList>
            <person name="Almutairi H."/>
            <person name="Gatherer D."/>
        </authorList>
    </citation>
    <scope>NUCLEOTIDE SEQUENCE [LARGE SCALE GENOMIC DNA]</scope>
    <source>
        <strain evidence="2">CUR178</strain>
    </source>
</reference>
<dbReference type="AlphaFoldDB" id="A0A836K9V1"/>
<accession>A0A836K9V1</accession>
<comment type="caution">
    <text evidence="2">The sequence shown here is derived from an EMBL/GenBank/DDBJ whole genome shotgun (WGS) entry which is preliminary data.</text>
</comment>
<dbReference type="RefSeq" id="XP_067688220.1">
    <property type="nucleotide sequence ID" value="XM_067832117.1"/>
</dbReference>
<dbReference type="OrthoDB" id="259715at2759"/>
<evidence type="ECO:0000256" key="1">
    <source>
        <dbReference type="SAM" id="MobiDB-lite"/>
    </source>
</evidence>
<evidence type="ECO:0000313" key="2">
    <source>
        <dbReference type="EMBL" id="KAG5465621.1"/>
    </source>
</evidence>
<gene>
    <name evidence="2" type="ORF">CUR178_00329</name>
</gene>
<keyword evidence="3" id="KW-1185">Reference proteome</keyword>
<organism evidence="2 3">
    <name type="scientific">Leishmania enriettii</name>
    <dbReference type="NCBI Taxonomy" id="5663"/>
    <lineage>
        <taxon>Eukaryota</taxon>
        <taxon>Discoba</taxon>
        <taxon>Euglenozoa</taxon>
        <taxon>Kinetoplastea</taxon>
        <taxon>Metakinetoplastina</taxon>
        <taxon>Trypanosomatida</taxon>
        <taxon>Trypanosomatidae</taxon>
        <taxon>Leishmaniinae</taxon>
        <taxon>Leishmania</taxon>
    </lineage>
</organism>
<dbReference type="GeneID" id="94167627"/>
<feature type="compositionally biased region" description="Polar residues" evidence="1">
    <location>
        <begin position="148"/>
        <end position="162"/>
    </location>
</feature>
<evidence type="ECO:0000313" key="3">
    <source>
        <dbReference type="Proteomes" id="UP000674179"/>
    </source>
</evidence>
<protein>
    <submittedName>
        <fullName evidence="2">Uncharacterized protein</fullName>
    </submittedName>
</protein>